<dbReference type="CDD" id="cd13124">
    <property type="entry name" value="MATE_SpoVB_like"/>
    <property type="match status" value="1"/>
</dbReference>
<feature type="transmembrane region" description="Helical" evidence="6">
    <location>
        <begin position="186"/>
        <end position="204"/>
    </location>
</feature>
<feature type="transmembrane region" description="Helical" evidence="6">
    <location>
        <begin position="12"/>
        <end position="30"/>
    </location>
</feature>
<feature type="transmembrane region" description="Helical" evidence="6">
    <location>
        <begin position="481"/>
        <end position="504"/>
    </location>
</feature>
<dbReference type="InterPro" id="IPR002797">
    <property type="entry name" value="Polysacc_synth"/>
</dbReference>
<dbReference type="EMBL" id="JXAK01000013">
    <property type="protein sequence ID" value="KIL41044.1"/>
    <property type="molecule type" value="Genomic_DNA"/>
</dbReference>
<keyword evidence="2" id="KW-1003">Cell membrane</keyword>
<feature type="transmembrane region" description="Helical" evidence="6">
    <location>
        <begin position="289"/>
        <end position="309"/>
    </location>
</feature>
<evidence type="ECO:0000313" key="8">
    <source>
        <dbReference type="Proteomes" id="UP000031967"/>
    </source>
</evidence>
<dbReference type="Pfam" id="PF01943">
    <property type="entry name" value="Polysacc_synt"/>
    <property type="match status" value="1"/>
</dbReference>
<feature type="transmembrane region" description="Helical" evidence="6">
    <location>
        <begin position="254"/>
        <end position="277"/>
    </location>
</feature>
<evidence type="ECO:0000256" key="2">
    <source>
        <dbReference type="ARBA" id="ARBA00022475"/>
    </source>
</evidence>
<feature type="transmembrane region" description="Helical" evidence="6">
    <location>
        <begin position="330"/>
        <end position="354"/>
    </location>
</feature>
<dbReference type="InterPro" id="IPR024923">
    <property type="entry name" value="PG_synth_SpoVB"/>
</dbReference>
<evidence type="ECO:0000256" key="5">
    <source>
        <dbReference type="ARBA" id="ARBA00023136"/>
    </source>
</evidence>
<feature type="transmembrane region" description="Helical" evidence="6">
    <location>
        <begin position="87"/>
        <end position="107"/>
    </location>
</feature>
<feature type="transmembrane region" description="Helical" evidence="6">
    <location>
        <begin position="418"/>
        <end position="441"/>
    </location>
</feature>
<dbReference type="PANTHER" id="PTHR30250:SF24">
    <property type="entry name" value="STAGE V SPORULATION PROTEIN B"/>
    <property type="match status" value="1"/>
</dbReference>
<comment type="subcellular location">
    <subcellularLocation>
        <location evidence="1">Cell membrane</location>
        <topology evidence="1">Multi-pass membrane protein</topology>
    </subcellularLocation>
</comment>
<feature type="transmembrane region" description="Helical" evidence="6">
    <location>
        <begin position="453"/>
        <end position="475"/>
    </location>
</feature>
<keyword evidence="5 6" id="KW-0472">Membrane</keyword>
<evidence type="ECO:0000256" key="3">
    <source>
        <dbReference type="ARBA" id="ARBA00022692"/>
    </source>
</evidence>
<feature type="transmembrane region" description="Helical" evidence="6">
    <location>
        <begin position="366"/>
        <end position="386"/>
    </location>
</feature>
<feature type="transmembrane region" description="Helical" evidence="6">
    <location>
        <begin position="393"/>
        <end position="412"/>
    </location>
</feature>
<dbReference type="RefSeq" id="WP_041047341.1">
    <property type="nucleotide sequence ID" value="NZ_JXAK01000013.1"/>
</dbReference>
<gene>
    <name evidence="7" type="ORF">SD70_09520</name>
</gene>
<evidence type="ECO:0000313" key="7">
    <source>
        <dbReference type="EMBL" id="KIL41044.1"/>
    </source>
</evidence>
<dbReference type="PANTHER" id="PTHR30250">
    <property type="entry name" value="PST FAMILY PREDICTED COLANIC ACID TRANSPORTER"/>
    <property type="match status" value="1"/>
</dbReference>
<proteinExistence type="predicted"/>
<evidence type="ECO:0000256" key="1">
    <source>
        <dbReference type="ARBA" id="ARBA00004651"/>
    </source>
</evidence>
<organism evidence="7 8">
    <name type="scientific">Gordoniibacillus kamchatkensis</name>
    <dbReference type="NCBI Taxonomy" id="1590651"/>
    <lineage>
        <taxon>Bacteria</taxon>
        <taxon>Bacillati</taxon>
        <taxon>Bacillota</taxon>
        <taxon>Bacilli</taxon>
        <taxon>Bacillales</taxon>
        <taxon>Paenibacillaceae</taxon>
        <taxon>Gordoniibacillus</taxon>
    </lineage>
</organism>
<feature type="transmembrane region" description="Helical" evidence="6">
    <location>
        <begin position="119"/>
        <end position="140"/>
    </location>
</feature>
<keyword evidence="4 6" id="KW-1133">Transmembrane helix</keyword>
<dbReference type="Proteomes" id="UP000031967">
    <property type="component" value="Unassembled WGS sequence"/>
</dbReference>
<dbReference type="InterPro" id="IPR014249">
    <property type="entry name" value="Spore_V_B"/>
</dbReference>
<dbReference type="PIRSF" id="PIRSF038958">
    <property type="entry name" value="PG_synth_SpoVB"/>
    <property type="match status" value="1"/>
</dbReference>
<accession>A0ABR5AJ46</accession>
<reference evidence="7 8" key="1">
    <citation type="submission" date="2014-12" db="EMBL/GenBank/DDBJ databases">
        <title>Draft genome sequence of Paenibacillus kamchatkensis strain B-2647.</title>
        <authorList>
            <person name="Karlyshev A.V."/>
            <person name="Kudryashova E.B."/>
        </authorList>
    </citation>
    <scope>NUCLEOTIDE SEQUENCE [LARGE SCALE GENOMIC DNA]</scope>
    <source>
        <strain evidence="7 8">VKM B-2647</strain>
    </source>
</reference>
<name>A0ABR5AJ46_9BACL</name>
<keyword evidence="8" id="KW-1185">Reference proteome</keyword>
<evidence type="ECO:0000256" key="6">
    <source>
        <dbReference type="SAM" id="Phobius"/>
    </source>
</evidence>
<sequence length="523" mass="56835">MSKQSFIKGTMILLAAGLINRLLGFIPRITLPRVIGAEGVGLYQMVWPFLIVVLTIITGGIPVAVAKLVAEAEAERNERRIHSVLKLAMALTCSLSVVFSALCLFGAEWIIGRLLTDKRVYSTFIVMTPIILMIGVSSVFRGYFQGRQNMIPTATSQTAETIVRIVMVLVCSSALLRYGIELAAAGAMLGVLAGELAGMLLLLFHYRQNRKHRPASVHASIGSSQAPRRLSGLRRMLRISVPITGSKLVGATSYLLESIFIAQALAAAGISTAMATAQYGALQGMVMPILLLPSALTSSLSVSLIPSLSEAAARKDMLTIHKRLHQSLRLALVAGAPFAVLMFVLADPICLYMYNQPEVGVLLKMMAPVAIFIYFQAPLQAALQALDRPGSALVNTLIGSVAKLALIAFLASKPELGIRGAVFAININIVLVTLLHWSSVVRALKFSMNMADFVKIGGSMAVSGLCCYVVMAVPWHDSNLLRFFSASAIALLVYLLFVFLLRLIDLDDMQRLHRWSRKIWRRT</sequence>
<evidence type="ECO:0000256" key="4">
    <source>
        <dbReference type="ARBA" id="ARBA00022989"/>
    </source>
</evidence>
<protein>
    <submittedName>
        <fullName evidence="7">Membrane protein</fullName>
    </submittedName>
</protein>
<dbReference type="NCBIfam" id="TIGR02900">
    <property type="entry name" value="spore_V_B"/>
    <property type="match status" value="1"/>
</dbReference>
<feature type="transmembrane region" description="Helical" evidence="6">
    <location>
        <begin position="42"/>
        <end position="66"/>
    </location>
</feature>
<feature type="transmembrane region" description="Helical" evidence="6">
    <location>
        <begin position="161"/>
        <end position="180"/>
    </location>
</feature>
<keyword evidence="3 6" id="KW-0812">Transmembrane</keyword>
<dbReference type="InterPro" id="IPR050833">
    <property type="entry name" value="Poly_Biosynth_Transport"/>
</dbReference>
<comment type="caution">
    <text evidence="7">The sequence shown here is derived from an EMBL/GenBank/DDBJ whole genome shotgun (WGS) entry which is preliminary data.</text>
</comment>